<keyword evidence="2" id="KW-1185">Reference proteome</keyword>
<protein>
    <submittedName>
        <fullName evidence="1">Uncharacterized protein</fullName>
    </submittedName>
</protein>
<evidence type="ECO:0000313" key="2">
    <source>
        <dbReference type="Proteomes" id="UP000483018"/>
    </source>
</evidence>
<gene>
    <name evidence="1" type="ORF">GND95_11370</name>
</gene>
<dbReference type="RefSeq" id="WP_158741281.1">
    <property type="nucleotide sequence ID" value="NZ_JAFBEP010000002.1"/>
</dbReference>
<proteinExistence type="predicted"/>
<name>A0A7C8HDL2_9FIRM</name>
<accession>A0A7C8HDL2</accession>
<dbReference type="Proteomes" id="UP000483018">
    <property type="component" value="Unassembled WGS sequence"/>
</dbReference>
<dbReference type="OrthoDB" id="1955501at2"/>
<comment type="caution">
    <text evidence="1">The sequence shown here is derived from an EMBL/GenBank/DDBJ whole genome shotgun (WGS) entry which is preliminary data.</text>
</comment>
<dbReference type="AlphaFoldDB" id="A0A7C8HDL2"/>
<sequence length="105" mass="11463">MRIKNANNVAGAGRNRCNGNGNGNNSAVLPANIKDVLRFLNEDDVKIVLKSGKCEEVEVLGVNGNLLAAEYEDDIKFVDIDCICEVIADPEDVIEGLFKQHRCNC</sequence>
<organism evidence="1 2">
    <name type="scientific">Defluviitalea raffinosedens</name>
    <dbReference type="NCBI Taxonomy" id="1450156"/>
    <lineage>
        <taxon>Bacteria</taxon>
        <taxon>Bacillati</taxon>
        <taxon>Bacillota</taxon>
        <taxon>Clostridia</taxon>
        <taxon>Lachnospirales</taxon>
        <taxon>Defluviitaleaceae</taxon>
        <taxon>Defluviitalea</taxon>
    </lineage>
</organism>
<evidence type="ECO:0000313" key="1">
    <source>
        <dbReference type="EMBL" id="KAE9631354.1"/>
    </source>
</evidence>
<reference evidence="1 2" key="1">
    <citation type="submission" date="2019-12" db="EMBL/GenBank/DDBJ databases">
        <title>Defluviitalea raffinosedens, isolated from a biogas fermenter, genome sequencing and characterization.</title>
        <authorList>
            <person name="Rettenmaier R."/>
            <person name="Schneider M."/>
            <person name="Neuhaus K."/>
            <person name="Liebl W."/>
            <person name="Zverlov V."/>
        </authorList>
    </citation>
    <scope>NUCLEOTIDE SEQUENCE [LARGE SCALE GENOMIC DNA]</scope>
    <source>
        <strain evidence="1 2">249c-K6</strain>
    </source>
</reference>
<dbReference type="EMBL" id="WSLF01000012">
    <property type="protein sequence ID" value="KAE9631354.1"/>
    <property type="molecule type" value="Genomic_DNA"/>
</dbReference>